<reference evidence="7 8" key="1">
    <citation type="journal article" date="2009" name="PLoS ONE">
        <title>Complete genome sequence of the aerobic CO-oxidizing thermophile Thermomicrobium roseum.</title>
        <authorList>
            <person name="Wu D."/>
            <person name="Raymond J."/>
            <person name="Wu M."/>
            <person name="Chatterji S."/>
            <person name="Ren Q."/>
            <person name="Graham J.E."/>
            <person name="Bryant D.A."/>
            <person name="Robb F."/>
            <person name="Colman A."/>
            <person name="Tallon L.J."/>
            <person name="Badger J.H."/>
            <person name="Madupu R."/>
            <person name="Ward N.L."/>
            <person name="Eisen J.A."/>
        </authorList>
    </citation>
    <scope>NUCLEOTIDE SEQUENCE [LARGE SCALE GENOMIC DNA]</scope>
    <source>
        <strain evidence="8">ATCC 27502 / DSM 5159 / P-2</strain>
        <plasmid evidence="7">unnamed</plasmid>
    </source>
</reference>
<dbReference type="GO" id="GO:0071949">
    <property type="term" value="F:FAD binding"/>
    <property type="evidence" value="ECO:0007669"/>
    <property type="project" value="InterPro"/>
</dbReference>
<evidence type="ECO:0000256" key="1">
    <source>
        <dbReference type="ARBA" id="ARBA00001974"/>
    </source>
</evidence>
<protein>
    <submittedName>
        <fullName evidence="7">FAD linked oxidase domain protein</fullName>
    </submittedName>
</protein>
<dbReference type="Gene3D" id="3.30.465.10">
    <property type="match status" value="1"/>
</dbReference>
<comment type="cofactor">
    <cofactor evidence="1">
        <name>FAD</name>
        <dbReference type="ChEBI" id="CHEBI:57692"/>
    </cofactor>
</comment>
<dbReference type="KEGG" id="tro:trd_A0520"/>
<dbReference type="PROSITE" id="PS51387">
    <property type="entry name" value="FAD_PCMH"/>
    <property type="match status" value="1"/>
</dbReference>
<dbReference type="Proteomes" id="UP000000447">
    <property type="component" value="Plasmid unnamed"/>
</dbReference>
<dbReference type="PANTHER" id="PTHR42973:SF39">
    <property type="entry name" value="FAD-BINDING PCMH-TYPE DOMAIN-CONTAINING PROTEIN"/>
    <property type="match status" value="1"/>
</dbReference>
<evidence type="ECO:0000259" key="6">
    <source>
        <dbReference type="PROSITE" id="PS51387"/>
    </source>
</evidence>
<gene>
    <name evidence="7" type="ordered locus">trd_A0520</name>
</gene>
<geneLocation type="plasmid" evidence="8">
    <name>Tros</name>
</geneLocation>
<dbReference type="eggNOG" id="COG0277">
    <property type="taxonomic scope" value="Bacteria"/>
</dbReference>
<evidence type="ECO:0000313" key="7">
    <source>
        <dbReference type="EMBL" id="ACM06523.1"/>
    </source>
</evidence>
<keyword evidence="3" id="KW-0285">Flavoprotein</keyword>
<dbReference type="PROSITE" id="PS00862">
    <property type="entry name" value="OX2_COVAL_FAD"/>
    <property type="match status" value="1"/>
</dbReference>
<accession>B9L406</accession>
<evidence type="ECO:0000256" key="4">
    <source>
        <dbReference type="ARBA" id="ARBA00022827"/>
    </source>
</evidence>
<keyword evidence="4" id="KW-0274">FAD</keyword>
<name>B9L406_THERP</name>
<dbReference type="AlphaFoldDB" id="B9L406"/>
<dbReference type="EMBL" id="CP001276">
    <property type="protein sequence ID" value="ACM06523.1"/>
    <property type="molecule type" value="Genomic_DNA"/>
</dbReference>
<feature type="domain" description="FAD-binding PCMH-type" evidence="6">
    <location>
        <begin position="52"/>
        <end position="222"/>
    </location>
</feature>
<evidence type="ECO:0000256" key="3">
    <source>
        <dbReference type="ARBA" id="ARBA00022630"/>
    </source>
</evidence>
<keyword evidence="8" id="KW-1185">Reference proteome</keyword>
<dbReference type="Gene3D" id="3.30.43.10">
    <property type="entry name" value="Uridine Diphospho-n-acetylenolpyruvylglucosamine Reductase, domain 2"/>
    <property type="match status" value="1"/>
</dbReference>
<comment type="similarity">
    <text evidence="2">Belongs to the oxygen-dependent FAD-linked oxidoreductase family.</text>
</comment>
<evidence type="ECO:0000256" key="5">
    <source>
        <dbReference type="ARBA" id="ARBA00023002"/>
    </source>
</evidence>
<organism evidence="7 8">
    <name type="scientific">Thermomicrobium roseum (strain ATCC 27502 / DSM 5159 / P-2)</name>
    <dbReference type="NCBI Taxonomy" id="309801"/>
    <lineage>
        <taxon>Bacteria</taxon>
        <taxon>Pseudomonadati</taxon>
        <taxon>Thermomicrobiota</taxon>
        <taxon>Thermomicrobia</taxon>
        <taxon>Thermomicrobiales</taxon>
        <taxon>Thermomicrobiaceae</taxon>
        <taxon>Thermomicrobium</taxon>
    </lineage>
</organism>
<proteinExistence type="inferred from homology"/>
<evidence type="ECO:0000313" key="8">
    <source>
        <dbReference type="Proteomes" id="UP000000447"/>
    </source>
</evidence>
<dbReference type="PANTHER" id="PTHR42973">
    <property type="entry name" value="BINDING OXIDOREDUCTASE, PUTATIVE (AFU_ORTHOLOGUE AFUA_1G17690)-RELATED"/>
    <property type="match status" value="1"/>
</dbReference>
<dbReference type="GO" id="GO:0016491">
    <property type="term" value="F:oxidoreductase activity"/>
    <property type="evidence" value="ECO:0007669"/>
    <property type="project" value="UniProtKB-KW"/>
</dbReference>
<dbReference type="Pfam" id="PF01565">
    <property type="entry name" value="FAD_binding_4"/>
    <property type="match status" value="1"/>
</dbReference>
<dbReference type="InterPro" id="IPR016166">
    <property type="entry name" value="FAD-bd_PCMH"/>
</dbReference>
<evidence type="ECO:0000256" key="2">
    <source>
        <dbReference type="ARBA" id="ARBA00005466"/>
    </source>
</evidence>
<dbReference type="OrthoDB" id="545125at2"/>
<dbReference type="InterPro" id="IPR016167">
    <property type="entry name" value="FAD-bd_PCMH_sub1"/>
</dbReference>
<dbReference type="HOGENOM" id="CLU_018354_10_0_0"/>
<dbReference type="InterPro" id="IPR006093">
    <property type="entry name" value="Oxy_OxRdtase_FAD_BS"/>
</dbReference>
<dbReference type="InterPro" id="IPR016169">
    <property type="entry name" value="FAD-bd_PCMH_sub2"/>
</dbReference>
<dbReference type="RefSeq" id="WP_012642510.1">
    <property type="nucleotide sequence ID" value="NC_011961.1"/>
</dbReference>
<dbReference type="InterPro" id="IPR006094">
    <property type="entry name" value="Oxid_FAD_bind_N"/>
</dbReference>
<keyword evidence="5" id="KW-0560">Oxidoreductase</keyword>
<dbReference type="InterPro" id="IPR012951">
    <property type="entry name" value="BBE"/>
</dbReference>
<sequence length="464" mass="50127">MSHRNVFHTWHGEERALDPSALDAFRTALQGNVRTPGDAGYDEARAVWNGTIDRHPALIVSAQTIEDVQQVIAFAQQHEIVLAVRGGGHSFAGHSTCDGGIVLDLAPMRHLRVDPARRLAMASPGLRWADLDAATQQHGLAVTGGQISHTGIAGLTLGGGMGWLARQVGLTIDHRVSADIVTANGTLRRAAPDADVDLYWAIRGGGGNFGVATSFTFRLQPVGPEVSVYQLAFPVEVAAQVFSEAEKLLEASPPSLSATFAFLTTPEGMPVAALTLVSTASSELTAQSFAPFRGLGTPVFEETVRVPYTALQRMLDQVAAPGLRYYGRGNFLDTLDPLVIEPLATAYAEAPSPQSLVLFVRLGGAVTAIPMEATAFAHRNRPWAVTALAIWRDPADDDTNRTWIERAWSALPALPKAVYVNELGDEGNERVRAAYGPNYERLSQLKRRYDPNNLFRLNQNIRPA</sequence>
<dbReference type="InterPro" id="IPR036318">
    <property type="entry name" value="FAD-bd_PCMH-like_sf"/>
</dbReference>
<dbReference type="InterPro" id="IPR050416">
    <property type="entry name" value="FAD-linked_Oxidoreductase"/>
</dbReference>
<dbReference type="Gene3D" id="3.40.462.20">
    <property type="match status" value="1"/>
</dbReference>
<dbReference type="Pfam" id="PF08031">
    <property type="entry name" value="BBE"/>
    <property type="match status" value="1"/>
</dbReference>
<dbReference type="SUPFAM" id="SSF56176">
    <property type="entry name" value="FAD-binding/transporter-associated domain-like"/>
    <property type="match status" value="1"/>
</dbReference>
<keyword evidence="7" id="KW-0614">Plasmid</keyword>